<organism evidence="4 5">
    <name type="scientific">Phreatobacter stygius</name>
    <dbReference type="NCBI Taxonomy" id="1940610"/>
    <lineage>
        <taxon>Bacteria</taxon>
        <taxon>Pseudomonadati</taxon>
        <taxon>Pseudomonadota</taxon>
        <taxon>Alphaproteobacteria</taxon>
        <taxon>Hyphomicrobiales</taxon>
        <taxon>Phreatobacteraceae</taxon>
        <taxon>Phreatobacter</taxon>
    </lineage>
</organism>
<dbReference type="PROSITE" id="PS51318">
    <property type="entry name" value="TAT"/>
    <property type="match status" value="1"/>
</dbReference>
<accession>A0A4D7B7C1</accession>
<dbReference type="SUPFAM" id="SSF49503">
    <property type="entry name" value="Cupredoxins"/>
    <property type="match status" value="3"/>
</dbReference>
<evidence type="ECO:0000313" key="4">
    <source>
        <dbReference type="EMBL" id="QCI68901.1"/>
    </source>
</evidence>
<evidence type="ECO:0000259" key="1">
    <source>
        <dbReference type="Pfam" id="PF00394"/>
    </source>
</evidence>
<dbReference type="CDD" id="cd13861">
    <property type="entry name" value="CuRO_1_CumA_like"/>
    <property type="match status" value="1"/>
</dbReference>
<sequence length="463" mass="48877">MPQSTRISRRLALQGLGLAAGPGALGAVIGIVSSGVALAQAKPATTTTLTAMRGEARLRGPDLPATPVWGFDGVNPGPTLRARRGEEFRLRFVNGLDEPTALHWHGMRIDNRMDGVPGLTQQATAPGAGVDIAFTPRDAGTFLYRPWHPEHGAGQMARGLAGLLIVDGPSLPTADRELTLVLDDWGLDASGAVAEPGVTLEPQAAPGVAGRHLTVNGQPSLTIAARVNERIWLRFANAAHARILQFTLPGQPLTLMALDGQPCETFLLEQARVVLGPGQRAEVMLDVTGTPGTSVPLEVTNFAGASLKGHLAISGDAPARLQPLGAPPPLSPNPIAQTMEFQRAFRLDLGIEPRPAGATAFNGRADRAPGPQPAFKVRRGTVVMAGLRNDTRVFQAVHLHGHQARLLDGLDDGWKPFFLDTVMVAPGQTSRIAFAADNPGKWIISAQAIGDDQGPLVAWFEVT</sequence>
<evidence type="ECO:0000259" key="2">
    <source>
        <dbReference type="Pfam" id="PF07731"/>
    </source>
</evidence>
<proteinExistence type="predicted"/>
<name>A0A4D7B7C1_9HYPH</name>
<dbReference type="Pfam" id="PF07732">
    <property type="entry name" value="Cu-oxidase_3"/>
    <property type="match status" value="1"/>
</dbReference>
<dbReference type="OrthoDB" id="9757546at2"/>
<dbReference type="InterPro" id="IPR006311">
    <property type="entry name" value="TAT_signal"/>
</dbReference>
<dbReference type="AlphaFoldDB" id="A0A4D7B7C1"/>
<gene>
    <name evidence="4" type="ORF">E8M01_34525</name>
</gene>
<dbReference type="InterPro" id="IPR008972">
    <property type="entry name" value="Cupredoxin"/>
</dbReference>
<feature type="domain" description="Plastocyanin-like" evidence="2">
    <location>
        <begin position="369"/>
        <end position="444"/>
    </location>
</feature>
<dbReference type="Gene3D" id="2.60.40.420">
    <property type="entry name" value="Cupredoxins - blue copper proteins"/>
    <property type="match status" value="3"/>
</dbReference>
<dbReference type="Pfam" id="PF00394">
    <property type="entry name" value="Cu-oxidase"/>
    <property type="match status" value="1"/>
</dbReference>
<dbReference type="GO" id="GO:0016491">
    <property type="term" value="F:oxidoreductase activity"/>
    <property type="evidence" value="ECO:0007669"/>
    <property type="project" value="InterPro"/>
</dbReference>
<feature type="domain" description="Plastocyanin-like" evidence="1">
    <location>
        <begin position="179"/>
        <end position="291"/>
    </location>
</feature>
<evidence type="ECO:0000259" key="3">
    <source>
        <dbReference type="Pfam" id="PF07732"/>
    </source>
</evidence>
<dbReference type="GO" id="GO:0005507">
    <property type="term" value="F:copper ion binding"/>
    <property type="evidence" value="ECO:0007669"/>
    <property type="project" value="InterPro"/>
</dbReference>
<dbReference type="PANTHER" id="PTHR11709">
    <property type="entry name" value="MULTI-COPPER OXIDASE"/>
    <property type="match status" value="1"/>
</dbReference>
<dbReference type="InterPro" id="IPR011706">
    <property type="entry name" value="Cu-oxidase_C"/>
</dbReference>
<feature type="domain" description="Plastocyanin-like" evidence="3">
    <location>
        <begin position="65"/>
        <end position="169"/>
    </location>
</feature>
<keyword evidence="5" id="KW-1185">Reference proteome</keyword>
<dbReference type="Pfam" id="PF07731">
    <property type="entry name" value="Cu-oxidase_2"/>
    <property type="match status" value="1"/>
</dbReference>
<evidence type="ECO:0000313" key="5">
    <source>
        <dbReference type="Proteomes" id="UP000298781"/>
    </source>
</evidence>
<dbReference type="InterPro" id="IPR011707">
    <property type="entry name" value="Cu-oxidase-like_N"/>
</dbReference>
<dbReference type="Proteomes" id="UP000298781">
    <property type="component" value="Chromosome"/>
</dbReference>
<dbReference type="KEGG" id="pstg:E8M01_34525"/>
<dbReference type="InterPro" id="IPR001117">
    <property type="entry name" value="Cu-oxidase_2nd"/>
</dbReference>
<dbReference type="RefSeq" id="WP_136964314.1">
    <property type="nucleotide sequence ID" value="NZ_CP039690.1"/>
</dbReference>
<reference evidence="4 5" key="1">
    <citation type="submission" date="2019-04" db="EMBL/GenBank/DDBJ databases">
        <title>Phreatobacter aquaticus sp. nov.</title>
        <authorList>
            <person name="Choi A."/>
        </authorList>
    </citation>
    <scope>NUCLEOTIDE SEQUENCE [LARGE SCALE GENOMIC DNA]</scope>
    <source>
        <strain evidence="4 5">KCTC 52518</strain>
    </source>
</reference>
<dbReference type="InterPro" id="IPR045087">
    <property type="entry name" value="Cu-oxidase_fam"/>
</dbReference>
<dbReference type="EMBL" id="CP039690">
    <property type="protein sequence ID" value="QCI68901.1"/>
    <property type="molecule type" value="Genomic_DNA"/>
</dbReference>
<protein>
    <submittedName>
        <fullName evidence="4">Multicopper oxidase family protein</fullName>
    </submittedName>
</protein>